<comment type="caution">
    <text evidence="1">The sequence shown here is derived from an EMBL/GenBank/DDBJ whole genome shotgun (WGS) entry which is preliminary data.</text>
</comment>
<sequence length="122" mass="13665">MAVAVQVGPLTVLDRDGLRVDFAFERRPAHELLIHLTALNSLAEPMTDFLFQAAVPKTFDLQMLPPDGSVIEAQQCVRQSLRVTSPDGQSPLRMRIRLSYSVHGAPVHHQAELKDFPDSLWH</sequence>
<dbReference type="Proteomes" id="UP000805193">
    <property type="component" value="Unassembled WGS sequence"/>
</dbReference>
<organism evidence="1 2">
    <name type="scientific">Ixodes persulcatus</name>
    <name type="common">Taiga tick</name>
    <dbReference type="NCBI Taxonomy" id="34615"/>
    <lineage>
        <taxon>Eukaryota</taxon>
        <taxon>Metazoa</taxon>
        <taxon>Ecdysozoa</taxon>
        <taxon>Arthropoda</taxon>
        <taxon>Chelicerata</taxon>
        <taxon>Arachnida</taxon>
        <taxon>Acari</taxon>
        <taxon>Parasitiformes</taxon>
        <taxon>Ixodida</taxon>
        <taxon>Ixodoidea</taxon>
        <taxon>Ixodidae</taxon>
        <taxon>Ixodinae</taxon>
        <taxon>Ixodes</taxon>
    </lineage>
</organism>
<name>A0AC60PQ37_IXOPE</name>
<gene>
    <name evidence="1" type="ORF">HPB47_001074</name>
</gene>
<evidence type="ECO:0000313" key="1">
    <source>
        <dbReference type="EMBL" id="KAG0423137.1"/>
    </source>
</evidence>
<dbReference type="EMBL" id="JABSTQ010010142">
    <property type="protein sequence ID" value="KAG0423137.1"/>
    <property type="molecule type" value="Genomic_DNA"/>
</dbReference>
<proteinExistence type="predicted"/>
<keyword evidence="2" id="KW-1185">Reference proteome</keyword>
<accession>A0AC60PQ37</accession>
<reference evidence="1 2" key="1">
    <citation type="journal article" date="2020" name="Cell">
        <title>Large-Scale Comparative Analyses of Tick Genomes Elucidate Their Genetic Diversity and Vector Capacities.</title>
        <authorList>
            <consortium name="Tick Genome and Microbiome Consortium (TIGMIC)"/>
            <person name="Jia N."/>
            <person name="Wang J."/>
            <person name="Shi W."/>
            <person name="Du L."/>
            <person name="Sun Y."/>
            <person name="Zhan W."/>
            <person name="Jiang J.F."/>
            <person name="Wang Q."/>
            <person name="Zhang B."/>
            <person name="Ji P."/>
            <person name="Bell-Sakyi L."/>
            <person name="Cui X.M."/>
            <person name="Yuan T.T."/>
            <person name="Jiang B.G."/>
            <person name="Yang W.F."/>
            <person name="Lam T.T."/>
            <person name="Chang Q.C."/>
            <person name="Ding S.J."/>
            <person name="Wang X.J."/>
            <person name="Zhu J.G."/>
            <person name="Ruan X.D."/>
            <person name="Zhao L."/>
            <person name="Wei J.T."/>
            <person name="Ye R.Z."/>
            <person name="Que T.C."/>
            <person name="Du C.H."/>
            <person name="Zhou Y.H."/>
            <person name="Cheng J.X."/>
            <person name="Dai P.F."/>
            <person name="Guo W.B."/>
            <person name="Han X.H."/>
            <person name="Huang E.J."/>
            <person name="Li L.F."/>
            <person name="Wei W."/>
            <person name="Gao Y.C."/>
            <person name="Liu J.Z."/>
            <person name="Shao H.Z."/>
            <person name="Wang X."/>
            <person name="Wang C.C."/>
            <person name="Yang T.C."/>
            <person name="Huo Q.B."/>
            <person name="Li W."/>
            <person name="Chen H.Y."/>
            <person name="Chen S.E."/>
            <person name="Zhou L.G."/>
            <person name="Ni X.B."/>
            <person name="Tian J.H."/>
            <person name="Sheng Y."/>
            <person name="Liu T."/>
            <person name="Pan Y.S."/>
            <person name="Xia L.Y."/>
            <person name="Li J."/>
            <person name="Zhao F."/>
            <person name="Cao W.C."/>
        </authorList>
    </citation>
    <scope>NUCLEOTIDE SEQUENCE [LARGE SCALE GENOMIC DNA]</scope>
    <source>
        <strain evidence="1">Iper-2018</strain>
    </source>
</reference>
<protein>
    <submittedName>
        <fullName evidence="1">Uncharacterized protein</fullName>
    </submittedName>
</protein>
<evidence type="ECO:0000313" key="2">
    <source>
        <dbReference type="Proteomes" id="UP000805193"/>
    </source>
</evidence>